<evidence type="ECO:0000256" key="4">
    <source>
        <dbReference type="ARBA" id="ARBA00013161"/>
    </source>
</evidence>
<keyword evidence="10" id="KW-0030">Aminoacyl-tRNA synthetase</keyword>
<dbReference type="InterPro" id="IPR002305">
    <property type="entry name" value="aa-tRNA-synth_Ic"/>
</dbReference>
<comment type="similarity">
    <text evidence="2">Belongs to the class-I aminoacyl-tRNA synthetase family.</text>
</comment>
<dbReference type="InterPro" id="IPR001412">
    <property type="entry name" value="aa-tRNA-synth_I_CS"/>
</dbReference>
<evidence type="ECO:0000256" key="9">
    <source>
        <dbReference type="ARBA" id="ARBA00022980"/>
    </source>
</evidence>
<dbReference type="PANTHER" id="PTHR43766">
    <property type="entry name" value="TRYPTOPHAN--TRNA LIGASE, MITOCHONDRIAL"/>
    <property type="match status" value="1"/>
</dbReference>
<feature type="region of interest" description="Disordered" evidence="16">
    <location>
        <begin position="235"/>
        <end position="296"/>
    </location>
</feature>
<keyword evidence="19" id="KW-1185">Reference proteome</keyword>
<evidence type="ECO:0000256" key="11">
    <source>
        <dbReference type="ARBA" id="ARBA00023274"/>
    </source>
</evidence>
<dbReference type="InterPro" id="IPR027486">
    <property type="entry name" value="Ribosomal_uS10_dom"/>
</dbReference>
<dbReference type="AlphaFoldDB" id="A0AAN7AKC5"/>
<keyword evidence="11" id="KW-0687">Ribonucleoprotein</keyword>
<dbReference type="SMART" id="SM01403">
    <property type="entry name" value="Ribosomal_S10"/>
    <property type="match status" value="1"/>
</dbReference>
<dbReference type="PANTHER" id="PTHR43766:SF1">
    <property type="entry name" value="TRYPTOPHAN--TRNA LIGASE, MITOCHONDRIAL"/>
    <property type="match status" value="1"/>
</dbReference>
<dbReference type="GO" id="GO:0070183">
    <property type="term" value="P:mitochondrial tryptophanyl-tRNA aminoacylation"/>
    <property type="evidence" value="ECO:0007669"/>
    <property type="project" value="TreeGrafter"/>
</dbReference>
<keyword evidence="9" id="KW-0689">Ribosomal protein</keyword>
<dbReference type="Gene3D" id="3.40.50.620">
    <property type="entry name" value="HUPs"/>
    <property type="match status" value="1"/>
</dbReference>
<dbReference type="GO" id="GO:0003735">
    <property type="term" value="F:structural constituent of ribosome"/>
    <property type="evidence" value="ECO:0007669"/>
    <property type="project" value="InterPro"/>
</dbReference>
<dbReference type="InterPro" id="IPR002306">
    <property type="entry name" value="Trp-tRNA-ligase"/>
</dbReference>
<evidence type="ECO:0000256" key="1">
    <source>
        <dbReference type="ARBA" id="ARBA00004173"/>
    </source>
</evidence>
<sequence length="815" mass="89701">MATTSLLGLPDSEIDRLLADAESRLAGNGNNAKAVTVATPAAFKAVATIATPGAPSTGEQTQPVSEVKPEKLTVRVPQLPQKNKGPADTAGDGWFNMPRTNLTPELKKDFQILKMRDVIAQGKQHFKKDNRKGFPEFSQVGTIIAGATDGANARLTRKQRKRTIVEEVLADEKAHKFKSKFHEIQEKKMSGRKGHYKKLRESIPKAASVEGHAEMNPPRLLRPLRPFLQGQLVKTSVAASDPPAAGAPKPAAASTPETPKAAPVAAEPNAAAAPTEPVAPAVPAVPKAEPPQGSVDLSRMPRALEALYLQPLRRKAEYGIPSCDLQLRSYSLPNMEFFCDFALRAAYYLGLPAFGPVPLPKKIERWTVPKGHFVHKKSQENFERITLRRLIQIKDGHPETVQVWLAFLQKYAYYGIGMKANMWEFSKLDVAKEMEESLPETEKLLESKWQHIGVARKSPVLENLEEFMAEERRRISGDQKPKVIFSGIQPTGVPHLGNYLGALLQWRTLQDSFSSSFSSASSPSNRLLFSIVDLHAITIPRPAHQLSADKKQMLASLLSIGLDPSLCTIFYQSMVPAHSELQWILSCTASTGYLSRMTQWNYPILQAADILVHKATHVPVGEDQRQHLEFARECVTNFNAAYGCQVLVPPETMVTERAKRIMSLSDPAKKMSKSDPSVKSRVLITDSPEAIKTKIMGAVTDSLAEGKVTGYEPETRPGVANLLEILAAFGGQQGKKTVEELGEEMRGTGLKELKTKTAEAVTEGLREVREKYEGYMNSEKQGKMMEEIIQTGAKRARESAEETMREVRGVVGLGA</sequence>
<dbReference type="Pfam" id="PF00579">
    <property type="entry name" value="tRNA-synt_1b"/>
    <property type="match status" value="1"/>
</dbReference>
<dbReference type="InterPro" id="IPR014810">
    <property type="entry name" value="Fcf2_C"/>
</dbReference>
<evidence type="ECO:0000256" key="12">
    <source>
        <dbReference type="ARBA" id="ARBA00030268"/>
    </source>
</evidence>
<dbReference type="FunFam" id="1.10.240.10:FF:000002">
    <property type="entry name" value="Tryptophan--tRNA ligase"/>
    <property type="match status" value="1"/>
</dbReference>
<keyword evidence="7" id="KW-0067">ATP-binding</keyword>
<keyword evidence="5" id="KW-0436">Ligase</keyword>
<dbReference type="EC" id="6.1.1.2" evidence="4"/>
<evidence type="ECO:0000256" key="10">
    <source>
        <dbReference type="ARBA" id="ARBA00023146"/>
    </source>
</evidence>
<dbReference type="Gene3D" id="3.30.70.600">
    <property type="entry name" value="Ribosomal protein S10 domain"/>
    <property type="match status" value="1"/>
</dbReference>
<evidence type="ECO:0000256" key="7">
    <source>
        <dbReference type="ARBA" id="ARBA00022840"/>
    </source>
</evidence>
<dbReference type="HAMAP" id="MF_00508">
    <property type="entry name" value="Ribosomal_uS10"/>
    <property type="match status" value="1"/>
</dbReference>
<dbReference type="GO" id="GO:0005840">
    <property type="term" value="C:ribosome"/>
    <property type="evidence" value="ECO:0007669"/>
    <property type="project" value="UniProtKB-KW"/>
</dbReference>
<dbReference type="Pfam" id="PF00338">
    <property type="entry name" value="Ribosomal_S10"/>
    <property type="match status" value="1"/>
</dbReference>
<dbReference type="EMBL" id="MU864385">
    <property type="protein sequence ID" value="KAK4188695.1"/>
    <property type="molecule type" value="Genomic_DNA"/>
</dbReference>
<gene>
    <name evidence="18" type="ORF">QBC35DRAFT_514615</name>
</gene>
<evidence type="ECO:0000256" key="2">
    <source>
        <dbReference type="ARBA" id="ARBA00005594"/>
    </source>
</evidence>
<dbReference type="PRINTS" id="PR01039">
    <property type="entry name" value="TRNASYNTHTRP"/>
</dbReference>
<evidence type="ECO:0000313" key="19">
    <source>
        <dbReference type="Proteomes" id="UP001302126"/>
    </source>
</evidence>
<dbReference type="PROSITE" id="PS00178">
    <property type="entry name" value="AA_TRNA_LIGASE_I"/>
    <property type="match status" value="1"/>
</dbReference>
<evidence type="ECO:0000256" key="3">
    <source>
        <dbReference type="ARBA" id="ARBA00007102"/>
    </source>
</evidence>
<dbReference type="InterPro" id="IPR001848">
    <property type="entry name" value="Ribosomal_uS10"/>
</dbReference>
<comment type="subcellular location">
    <subcellularLocation>
        <location evidence="1">Mitochondrion</location>
    </subcellularLocation>
</comment>
<dbReference type="Pfam" id="PF08698">
    <property type="entry name" value="Fcf2"/>
    <property type="match status" value="1"/>
</dbReference>
<dbReference type="SUPFAM" id="SSF52374">
    <property type="entry name" value="Nucleotidylyl transferase"/>
    <property type="match status" value="1"/>
</dbReference>
<accession>A0AAN7AKC5</accession>
<dbReference type="CDD" id="cd00806">
    <property type="entry name" value="TrpRS_core"/>
    <property type="match status" value="1"/>
</dbReference>
<reference evidence="18" key="2">
    <citation type="submission" date="2023-05" db="EMBL/GenBank/DDBJ databases">
        <authorList>
            <consortium name="Lawrence Berkeley National Laboratory"/>
            <person name="Steindorff A."/>
            <person name="Hensen N."/>
            <person name="Bonometti L."/>
            <person name="Westerberg I."/>
            <person name="Brannstrom I.O."/>
            <person name="Guillou S."/>
            <person name="Cros-Aarteil S."/>
            <person name="Calhoun S."/>
            <person name="Haridas S."/>
            <person name="Kuo A."/>
            <person name="Mondo S."/>
            <person name="Pangilinan J."/>
            <person name="Riley R."/>
            <person name="Labutti K."/>
            <person name="Andreopoulos B."/>
            <person name="Lipzen A."/>
            <person name="Chen C."/>
            <person name="Yanf M."/>
            <person name="Daum C."/>
            <person name="Ng V."/>
            <person name="Clum A."/>
            <person name="Ohm R."/>
            <person name="Martin F."/>
            <person name="Silar P."/>
            <person name="Natvig D."/>
            <person name="Lalanne C."/>
            <person name="Gautier V."/>
            <person name="Ament-Velasquez S.L."/>
            <person name="Kruys A."/>
            <person name="Hutchinson M.I."/>
            <person name="Powell A.J."/>
            <person name="Barry K."/>
            <person name="Miller A.N."/>
            <person name="Grigoriev I.V."/>
            <person name="Debuchy R."/>
            <person name="Gladieux P."/>
            <person name="Thoren M.H."/>
            <person name="Johannesson H."/>
        </authorList>
    </citation>
    <scope>NUCLEOTIDE SEQUENCE</scope>
    <source>
        <strain evidence="18">PSN309</strain>
    </source>
</reference>
<evidence type="ECO:0000256" key="8">
    <source>
        <dbReference type="ARBA" id="ARBA00022917"/>
    </source>
</evidence>
<evidence type="ECO:0000256" key="14">
    <source>
        <dbReference type="ARBA" id="ARBA00042916"/>
    </source>
</evidence>
<protein>
    <recommendedName>
        <fullName evidence="13">Small ribosomal subunit protein uS10m</fullName>
        <ecNumber evidence="4">6.1.1.2</ecNumber>
    </recommendedName>
    <alternativeName>
        <fullName evidence="14">37S ribosomal protein S10, mitochondrial</fullName>
    </alternativeName>
    <alternativeName>
        <fullName evidence="15">Mitochondrial ribosomal small subunit protein 10</fullName>
    </alternativeName>
    <alternativeName>
        <fullName evidence="12">Tryptophanyl-tRNA synthetase</fullName>
    </alternativeName>
</protein>
<organism evidence="18 19">
    <name type="scientific">Podospora australis</name>
    <dbReference type="NCBI Taxonomy" id="1536484"/>
    <lineage>
        <taxon>Eukaryota</taxon>
        <taxon>Fungi</taxon>
        <taxon>Dikarya</taxon>
        <taxon>Ascomycota</taxon>
        <taxon>Pezizomycotina</taxon>
        <taxon>Sordariomycetes</taxon>
        <taxon>Sordariomycetidae</taxon>
        <taxon>Sordariales</taxon>
        <taxon>Podosporaceae</taxon>
        <taxon>Podospora</taxon>
    </lineage>
</organism>
<dbReference type="GO" id="GO:0004830">
    <property type="term" value="F:tryptophan-tRNA ligase activity"/>
    <property type="evidence" value="ECO:0007669"/>
    <property type="project" value="UniProtKB-EC"/>
</dbReference>
<evidence type="ECO:0000259" key="17">
    <source>
        <dbReference type="SMART" id="SM01403"/>
    </source>
</evidence>
<feature type="compositionally biased region" description="Low complexity" evidence="16">
    <location>
        <begin position="236"/>
        <end position="291"/>
    </location>
</feature>
<evidence type="ECO:0000256" key="15">
    <source>
        <dbReference type="ARBA" id="ARBA00078476"/>
    </source>
</evidence>
<dbReference type="Proteomes" id="UP001302126">
    <property type="component" value="Unassembled WGS sequence"/>
</dbReference>
<keyword evidence="6" id="KW-0547">Nucleotide-binding</keyword>
<proteinExistence type="inferred from homology"/>
<name>A0AAN7AKC5_9PEZI</name>
<comment type="similarity">
    <text evidence="3">Belongs to the universal ribosomal protein uS10 family.</text>
</comment>
<dbReference type="InterPro" id="IPR050203">
    <property type="entry name" value="Trp-tRNA_synthetase"/>
</dbReference>
<dbReference type="FunFam" id="3.30.70.600:FF:000003">
    <property type="entry name" value="30S ribosomal protein S10"/>
    <property type="match status" value="1"/>
</dbReference>
<evidence type="ECO:0000256" key="13">
    <source>
        <dbReference type="ARBA" id="ARBA00035261"/>
    </source>
</evidence>
<dbReference type="InterPro" id="IPR036838">
    <property type="entry name" value="Ribosomal_uS10_dom_sf"/>
</dbReference>
<dbReference type="GO" id="GO:0005759">
    <property type="term" value="C:mitochondrial matrix"/>
    <property type="evidence" value="ECO:0007669"/>
    <property type="project" value="TreeGrafter"/>
</dbReference>
<keyword evidence="8" id="KW-0648">Protein biosynthesis</keyword>
<dbReference type="GO" id="GO:1990904">
    <property type="term" value="C:ribonucleoprotein complex"/>
    <property type="evidence" value="ECO:0007669"/>
    <property type="project" value="UniProtKB-KW"/>
</dbReference>
<dbReference type="Gene3D" id="1.10.240.10">
    <property type="entry name" value="Tyrosyl-Transfer RNA Synthetase"/>
    <property type="match status" value="1"/>
</dbReference>
<reference evidence="18" key="1">
    <citation type="journal article" date="2023" name="Mol. Phylogenet. Evol.">
        <title>Genome-scale phylogeny and comparative genomics of the fungal order Sordariales.</title>
        <authorList>
            <person name="Hensen N."/>
            <person name="Bonometti L."/>
            <person name="Westerberg I."/>
            <person name="Brannstrom I.O."/>
            <person name="Guillou S."/>
            <person name="Cros-Aarteil S."/>
            <person name="Calhoun S."/>
            <person name="Haridas S."/>
            <person name="Kuo A."/>
            <person name="Mondo S."/>
            <person name="Pangilinan J."/>
            <person name="Riley R."/>
            <person name="LaButti K."/>
            <person name="Andreopoulos B."/>
            <person name="Lipzen A."/>
            <person name="Chen C."/>
            <person name="Yan M."/>
            <person name="Daum C."/>
            <person name="Ng V."/>
            <person name="Clum A."/>
            <person name="Steindorff A."/>
            <person name="Ohm R.A."/>
            <person name="Martin F."/>
            <person name="Silar P."/>
            <person name="Natvig D.O."/>
            <person name="Lalanne C."/>
            <person name="Gautier V."/>
            <person name="Ament-Velasquez S.L."/>
            <person name="Kruys A."/>
            <person name="Hutchinson M.I."/>
            <person name="Powell A.J."/>
            <person name="Barry K."/>
            <person name="Miller A.N."/>
            <person name="Grigoriev I.V."/>
            <person name="Debuchy R."/>
            <person name="Gladieux P."/>
            <person name="Hiltunen Thoren M."/>
            <person name="Johannesson H."/>
        </authorList>
    </citation>
    <scope>NUCLEOTIDE SEQUENCE</scope>
    <source>
        <strain evidence="18">PSN309</strain>
    </source>
</reference>
<evidence type="ECO:0000256" key="5">
    <source>
        <dbReference type="ARBA" id="ARBA00022598"/>
    </source>
</evidence>
<dbReference type="NCBIfam" id="TIGR00233">
    <property type="entry name" value="trpS"/>
    <property type="match status" value="1"/>
</dbReference>
<evidence type="ECO:0000313" key="18">
    <source>
        <dbReference type="EMBL" id="KAK4188695.1"/>
    </source>
</evidence>
<evidence type="ECO:0000256" key="16">
    <source>
        <dbReference type="SAM" id="MobiDB-lite"/>
    </source>
</evidence>
<dbReference type="SUPFAM" id="SSF54999">
    <property type="entry name" value="Ribosomal protein S10"/>
    <property type="match status" value="1"/>
</dbReference>
<feature type="domain" description="Small ribosomal subunit protein uS10" evidence="17">
    <location>
        <begin position="324"/>
        <end position="421"/>
    </location>
</feature>
<dbReference type="GO" id="GO:0005524">
    <property type="term" value="F:ATP binding"/>
    <property type="evidence" value="ECO:0007669"/>
    <property type="project" value="UniProtKB-KW"/>
</dbReference>
<evidence type="ECO:0000256" key="6">
    <source>
        <dbReference type="ARBA" id="ARBA00022741"/>
    </source>
</evidence>
<comment type="caution">
    <text evidence="18">The sequence shown here is derived from an EMBL/GenBank/DDBJ whole genome shotgun (WGS) entry which is preliminary data.</text>
</comment>
<dbReference type="InterPro" id="IPR014729">
    <property type="entry name" value="Rossmann-like_a/b/a_fold"/>
</dbReference>